<sequence>MRQNPTTPFGIVHSLNNALVYLPLEQVDGHAEIVDVSATVTFTQTFWQACSTQTQRAKYVFPIPAHAAICGFEMSTEDGRTVTAVAKETETAKQEHEQAIQEGKMTGLVVMASGDVFTVSLGCLPSMQMITTKLTYVMDLMEDDSADQVRLLLPVCIGSRYGQPSFEVVGAGMVPPERITIAVDVFMSGEIRNITSPSHPTLAILDDGKVPIGSGRSPRRRAARYSSRDFLIDDFILCVKSEGLNAPRCFAEPIVSVVQFEL</sequence>
<organism evidence="1 2">
    <name type="scientific">Phlebia brevispora</name>
    <dbReference type="NCBI Taxonomy" id="194682"/>
    <lineage>
        <taxon>Eukaryota</taxon>
        <taxon>Fungi</taxon>
        <taxon>Dikarya</taxon>
        <taxon>Basidiomycota</taxon>
        <taxon>Agaricomycotina</taxon>
        <taxon>Agaricomycetes</taxon>
        <taxon>Polyporales</taxon>
        <taxon>Meruliaceae</taxon>
        <taxon>Phlebia</taxon>
    </lineage>
</organism>
<dbReference type="Proteomes" id="UP001148662">
    <property type="component" value="Unassembled WGS sequence"/>
</dbReference>
<protein>
    <submittedName>
        <fullName evidence="1">Uncharacterized protein</fullName>
    </submittedName>
</protein>
<evidence type="ECO:0000313" key="2">
    <source>
        <dbReference type="Proteomes" id="UP001148662"/>
    </source>
</evidence>
<keyword evidence="2" id="KW-1185">Reference proteome</keyword>
<dbReference type="EMBL" id="JANHOG010002960">
    <property type="protein sequence ID" value="KAJ3518476.1"/>
    <property type="molecule type" value="Genomic_DNA"/>
</dbReference>
<gene>
    <name evidence="1" type="ORF">NM688_g9435</name>
</gene>
<reference evidence="1" key="1">
    <citation type="submission" date="2022-07" db="EMBL/GenBank/DDBJ databases">
        <title>Genome Sequence of Phlebia brevispora.</title>
        <authorList>
            <person name="Buettner E."/>
        </authorList>
    </citation>
    <scope>NUCLEOTIDE SEQUENCE</scope>
    <source>
        <strain evidence="1">MPL23</strain>
    </source>
</reference>
<accession>A0ACC1RK02</accession>
<name>A0ACC1RK02_9APHY</name>
<evidence type="ECO:0000313" key="1">
    <source>
        <dbReference type="EMBL" id="KAJ3518476.1"/>
    </source>
</evidence>
<comment type="caution">
    <text evidence="1">The sequence shown here is derived from an EMBL/GenBank/DDBJ whole genome shotgun (WGS) entry which is preliminary data.</text>
</comment>
<proteinExistence type="predicted"/>